<dbReference type="EMBL" id="JAPDHF010000021">
    <property type="protein sequence ID" value="KAJ4005457.1"/>
    <property type="molecule type" value="Genomic_DNA"/>
</dbReference>
<evidence type="ECO:0000256" key="1">
    <source>
        <dbReference type="SAM" id="MobiDB-lite"/>
    </source>
</evidence>
<dbReference type="Proteomes" id="UP001152130">
    <property type="component" value="Unassembled WGS sequence"/>
</dbReference>
<proteinExistence type="predicted"/>
<dbReference type="AlphaFoldDB" id="A0A9W8U5Z2"/>
<evidence type="ECO:0000313" key="3">
    <source>
        <dbReference type="Proteomes" id="UP001152130"/>
    </source>
</evidence>
<comment type="caution">
    <text evidence="2">The sequence shown here is derived from an EMBL/GenBank/DDBJ whole genome shotgun (WGS) entry which is preliminary data.</text>
</comment>
<keyword evidence="3" id="KW-1185">Reference proteome</keyword>
<reference evidence="2" key="1">
    <citation type="submission" date="2022-10" db="EMBL/GenBank/DDBJ databases">
        <title>Fusarium specimens isolated from Avocado Roots.</title>
        <authorList>
            <person name="Stajich J."/>
            <person name="Roper C."/>
            <person name="Heimlech-Rivalta G."/>
        </authorList>
    </citation>
    <scope>NUCLEOTIDE SEQUENCE</scope>
    <source>
        <strain evidence="2">CF00143</strain>
    </source>
</reference>
<feature type="region of interest" description="Disordered" evidence="1">
    <location>
        <begin position="85"/>
        <end position="139"/>
    </location>
</feature>
<gene>
    <name evidence="2" type="ORF">NW766_011005</name>
</gene>
<accession>A0A9W8U5Z2</accession>
<name>A0A9W8U5Z2_9HYPO</name>
<organism evidence="2 3">
    <name type="scientific">Fusarium irregulare</name>
    <dbReference type="NCBI Taxonomy" id="2494466"/>
    <lineage>
        <taxon>Eukaryota</taxon>
        <taxon>Fungi</taxon>
        <taxon>Dikarya</taxon>
        <taxon>Ascomycota</taxon>
        <taxon>Pezizomycotina</taxon>
        <taxon>Sordariomycetes</taxon>
        <taxon>Hypocreomycetidae</taxon>
        <taxon>Hypocreales</taxon>
        <taxon>Nectriaceae</taxon>
        <taxon>Fusarium</taxon>
        <taxon>Fusarium incarnatum-equiseti species complex</taxon>
    </lineage>
</organism>
<protein>
    <submittedName>
        <fullName evidence="2">Uncharacterized protein</fullName>
    </submittedName>
</protein>
<feature type="compositionally biased region" description="Basic and acidic residues" evidence="1">
    <location>
        <begin position="115"/>
        <end position="139"/>
    </location>
</feature>
<sequence>MQFDPIDTTCKQLERQLLDTQLISIGTLATACTWCVVEVACGTIALCLPTLRPLMLMVSSKFESVGSRNATGKSKIPTELVTIGGTGGKTGAFQRINDEYEPNSSQKGLAMRGESAPHGDQSDQDSETHSHEGKIDVGR</sequence>
<evidence type="ECO:0000313" key="2">
    <source>
        <dbReference type="EMBL" id="KAJ4005457.1"/>
    </source>
</evidence>